<dbReference type="GO" id="GO:0015074">
    <property type="term" value="P:DNA integration"/>
    <property type="evidence" value="ECO:0007669"/>
    <property type="project" value="InterPro"/>
</dbReference>
<evidence type="ECO:0000259" key="1">
    <source>
        <dbReference type="PROSITE" id="PS50994"/>
    </source>
</evidence>
<dbReference type="EMBL" id="BFAZ01000014">
    <property type="protein sequence ID" value="GBF44551.1"/>
    <property type="molecule type" value="Genomic_DNA"/>
</dbReference>
<evidence type="ECO:0000313" key="3">
    <source>
        <dbReference type="Proteomes" id="UP000245206"/>
    </source>
</evidence>
<keyword evidence="3" id="KW-1185">Reference proteome</keyword>
<sequence>MSSKAVQTLNNEVLPFLEEHNTPIKTILTDNGRDYCGRKDQHPFELFLQLKDIEHRITKVKRPQSIEFVERLHRTLIDEHFRDAGSTNFYETVDEMEKDFQIYLNLYNYERSYQCRNMNGRTPYQVSKKEYEN</sequence>
<name>A0A2P2DJ02_9LEPT</name>
<dbReference type="Proteomes" id="UP000245206">
    <property type="component" value="Unassembled WGS sequence"/>
</dbReference>
<accession>A0A2P2DJ02</accession>
<protein>
    <submittedName>
        <fullName evidence="2">Integrase catalytic subunit</fullName>
    </submittedName>
</protein>
<gene>
    <name evidence="2" type="ORF">LPTSP2_38540</name>
</gene>
<dbReference type="Gene3D" id="3.30.420.10">
    <property type="entry name" value="Ribonuclease H-like superfamily/Ribonuclease H"/>
    <property type="match status" value="1"/>
</dbReference>
<feature type="domain" description="Integrase catalytic" evidence="1">
    <location>
        <begin position="1"/>
        <end position="131"/>
    </location>
</feature>
<dbReference type="GO" id="GO:0003676">
    <property type="term" value="F:nucleic acid binding"/>
    <property type="evidence" value="ECO:0007669"/>
    <property type="project" value="InterPro"/>
</dbReference>
<dbReference type="PROSITE" id="PS50994">
    <property type="entry name" value="INTEGRASE"/>
    <property type="match status" value="1"/>
</dbReference>
<evidence type="ECO:0000313" key="2">
    <source>
        <dbReference type="EMBL" id="GBF44551.1"/>
    </source>
</evidence>
<proteinExistence type="predicted"/>
<dbReference type="InterPro" id="IPR001584">
    <property type="entry name" value="Integrase_cat-core"/>
</dbReference>
<organism evidence="2 3">
    <name type="scientific">Leptospira ellinghausenii</name>
    <dbReference type="NCBI Taxonomy" id="1917822"/>
    <lineage>
        <taxon>Bacteria</taxon>
        <taxon>Pseudomonadati</taxon>
        <taxon>Spirochaetota</taxon>
        <taxon>Spirochaetia</taxon>
        <taxon>Leptospirales</taxon>
        <taxon>Leptospiraceae</taxon>
        <taxon>Leptospira</taxon>
    </lineage>
</organism>
<reference evidence="3" key="1">
    <citation type="journal article" date="2019" name="Microbiol. Immunol.">
        <title>Molecular and phenotypic characterization of Leptospira johnsonii sp. nov., Leptospira ellinghausenii sp. nov. and Leptospira ryugenii sp. nov. isolated from soil and water in Japan.</title>
        <authorList>
            <person name="Masuzawa T."/>
            <person name="Saito M."/>
            <person name="Nakao R."/>
            <person name="Nikaido Y."/>
            <person name="Matsumoto M."/>
            <person name="Ogawa M."/>
            <person name="Yokoyama M."/>
            <person name="Hidaka Y."/>
            <person name="Tomita J."/>
            <person name="Sakakibara K."/>
            <person name="Suzuki K."/>
            <person name="Yasuda S."/>
            <person name="Sato H."/>
            <person name="Yamaguchi M."/>
            <person name="Yoshida S.I."/>
            <person name="Koizumi N."/>
            <person name="Kawamura Y."/>
        </authorList>
    </citation>
    <scope>NUCLEOTIDE SEQUENCE [LARGE SCALE GENOMIC DNA]</scope>
    <source>
        <strain evidence="3">E18</strain>
    </source>
</reference>
<dbReference type="InterPro" id="IPR036397">
    <property type="entry name" value="RNaseH_sf"/>
</dbReference>
<dbReference type="InterPro" id="IPR012337">
    <property type="entry name" value="RNaseH-like_sf"/>
</dbReference>
<comment type="caution">
    <text evidence="2">The sequence shown here is derived from an EMBL/GenBank/DDBJ whole genome shotgun (WGS) entry which is preliminary data.</text>
</comment>
<dbReference type="AlphaFoldDB" id="A0A2P2DJ02"/>
<dbReference type="SUPFAM" id="SSF53098">
    <property type="entry name" value="Ribonuclease H-like"/>
    <property type="match status" value="1"/>
</dbReference>